<dbReference type="GO" id="GO:0004016">
    <property type="term" value="F:adenylate cyclase activity"/>
    <property type="evidence" value="ECO:0007669"/>
    <property type="project" value="TreeGrafter"/>
</dbReference>
<dbReference type="EMBL" id="FNFM01000005">
    <property type="protein sequence ID" value="SDK22562.1"/>
    <property type="molecule type" value="Genomic_DNA"/>
</dbReference>
<dbReference type="InterPro" id="IPR041664">
    <property type="entry name" value="AAA_16"/>
</dbReference>
<reference evidence="6" key="1">
    <citation type="submission" date="2016-10" db="EMBL/GenBank/DDBJ databases">
        <authorList>
            <person name="Varghese N."/>
            <person name="Submissions S."/>
        </authorList>
    </citation>
    <scope>NUCLEOTIDE SEQUENCE [LARGE SCALE GENOMIC DNA]</scope>
    <source>
        <strain evidence="6">DSM 45460</strain>
    </source>
</reference>
<dbReference type="Proteomes" id="UP000199213">
    <property type="component" value="Unassembled WGS sequence"/>
</dbReference>
<evidence type="ECO:0000259" key="4">
    <source>
        <dbReference type="SMART" id="SM00421"/>
    </source>
</evidence>
<proteinExistence type="predicted"/>
<dbReference type="GO" id="GO:0003677">
    <property type="term" value="F:DNA binding"/>
    <property type="evidence" value="ECO:0007669"/>
    <property type="project" value="InterPro"/>
</dbReference>
<dbReference type="SMART" id="SM00421">
    <property type="entry name" value="HTH_LUXR"/>
    <property type="match status" value="1"/>
</dbReference>
<dbReference type="PANTHER" id="PTHR16305">
    <property type="entry name" value="TESTICULAR SOLUBLE ADENYLYL CYCLASE"/>
    <property type="match status" value="1"/>
</dbReference>
<dbReference type="GO" id="GO:0005737">
    <property type="term" value="C:cytoplasm"/>
    <property type="evidence" value="ECO:0007669"/>
    <property type="project" value="TreeGrafter"/>
</dbReference>
<keyword evidence="2" id="KW-0067">ATP-binding</keyword>
<dbReference type="SUPFAM" id="SSF52540">
    <property type="entry name" value="P-loop containing nucleoside triphosphate hydrolases"/>
    <property type="match status" value="1"/>
</dbReference>
<evidence type="ECO:0000256" key="1">
    <source>
        <dbReference type="ARBA" id="ARBA00022741"/>
    </source>
</evidence>
<dbReference type="SUPFAM" id="SSF46894">
    <property type="entry name" value="C-terminal effector domain of the bipartite response regulators"/>
    <property type="match status" value="1"/>
</dbReference>
<dbReference type="Pfam" id="PF13191">
    <property type="entry name" value="AAA_16"/>
    <property type="match status" value="1"/>
</dbReference>
<evidence type="ECO:0000313" key="6">
    <source>
        <dbReference type="Proteomes" id="UP000199213"/>
    </source>
</evidence>
<dbReference type="InterPro" id="IPR027417">
    <property type="entry name" value="P-loop_NTPase"/>
</dbReference>
<dbReference type="InterPro" id="IPR016032">
    <property type="entry name" value="Sig_transdc_resp-reg_C-effctor"/>
</dbReference>
<sequence>MRKSVIDVVDSSRWEPRPAPSPEQGDRSVTSMFGRRALVERLCSGARSGVPPLTLLTGEAGSGRSAVLNAVAGELAAAGARVVSIRVGEHERATRYGVLYRLLTALEEIGGREPAPRPARDSVLGLVARLSADTGQGPSGEASERLANTVLASVRGYAPLTVLIDDAQWVDTATASLLDRITRLFAGQECSIVATWRIGYSSGPAGQLRATELDRLVTEGFARFVPLRPLSRAQSAAFLADSVRAVPDAELVDRLHTASRGNPAALRSMIEVHRQAGVLRVVDQHAYTRPAVEWPSLSERHPLLAPIHETGSVYWSVARAMAVLAPLDENAVALAAEALDLDPDTVRVTLDSLVADRVLVGFRGARQRWRFRIPAVRDALESSLGPYERRRLCALAATAVRDGIAEPADVNYLPDRLADAGKLVDPRRSTELLLARSVEVMFTDGLHAVRWLRAVLDRASDPEQRAVAVLTYSAACAIHGRMAEAVDGARATLLEHADRLSVEMLQEVAIVYVTGLAACERWSELHRLGEGEPPPVPGGPANELVTRAFALIVQGRWAEGDRLLAENQQLWSTANPITADFGHMFRGGSGVLLGDPSTLRRTLADPDLWSASEYPQHRFEQARYEVDMLLQLGELGEAMRVLDERELAFEQLQAPDQSLVLLLRGEHSKGLDVARRSIADGVHSARPLAPVRMAHGAAGALTGRGWLSRARQLIGMVRGRHIGHVLDHAESWVLYALGAESEADELLRSGLRSADEHGFVLGTDWMWADLAVREHRRGATAGAEECVRRSGLVVEALGTGRSEIAWLLSRALVHGDRDSGRAAVRLARERAMPDEMAWTFLRAARSGVDPARLLSEAYELFGALDALLWRARTRGIMRKHDVSVPGRGVATAENERLLAVLVTEGLGNRQLATVLGTSEKSVEGRLTRMFARTGYRSRVELAAAMLTGEYTP</sequence>
<keyword evidence="1" id="KW-0547">Nucleotide-binding</keyword>
<dbReference type="InterPro" id="IPR036388">
    <property type="entry name" value="WH-like_DNA-bd_sf"/>
</dbReference>
<organism evidence="5 6">
    <name type="scientific">Actinopolyspora mzabensis</name>
    <dbReference type="NCBI Taxonomy" id="995066"/>
    <lineage>
        <taxon>Bacteria</taxon>
        <taxon>Bacillati</taxon>
        <taxon>Actinomycetota</taxon>
        <taxon>Actinomycetes</taxon>
        <taxon>Actinopolysporales</taxon>
        <taxon>Actinopolysporaceae</taxon>
        <taxon>Actinopolyspora</taxon>
    </lineage>
</organism>
<feature type="region of interest" description="Disordered" evidence="3">
    <location>
        <begin position="9"/>
        <end position="30"/>
    </location>
</feature>
<feature type="domain" description="HTH luxR-type" evidence="4">
    <location>
        <begin position="888"/>
        <end position="945"/>
    </location>
</feature>
<protein>
    <submittedName>
        <fullName evidence="5">Regulatory protein, luxR family</fullName>
    </submittedName>
</protein>
<dbReference type="InterPro" id="IPR000792">
    <property type="entry name" value="Tscrpt_reg_LuxR_C"/>
</dbReference>
<dbReference type="PANTHER" id="PTHR16305:SF35">
    <property type="entry name" value="TRANSCRIPTIONAL ACTIVATOR DOMAIN"/>
    <property type="match status" value="1"/>
</dbReference>
<evidence type="ECO:0000256" key="3">
    <source>
        <dbReference type="SAM" id="MobiDB-lite"/>
    </source>
</evidence>
<dbReference type="Gene3D" id="1.10.10.10">
    <property type="entry name" value="Winged helix-like DNA-binding domain superfamily/Winged helix DNA-binding domain"/>
    <property type="match status" value="1"/>
</dbReference>
<gene>
    <name evidence="5" type="ORF">SAMN04487820_105325</name>
</gene>
<evidence type="ECO:0000313" key="5">
    <source>
        <dbReference type="EMBL" id="SDK22562.1"/>
    </source>
</evidence>
<accession>A0A1G9A5B1</accession>
<dbReference type="GO" id="GO:0006355">
    <property type="term" value="P:regulation of DNA-templated transcription"/>
    <property type="evidence" value="ECO:0007669"/>
    <property type="project" value="InterPro"/>
</dbReference>
<keyword evidence="6" id="KW-1185">Reference proteome</keyword>
<dbReference type="AlphaFoldDB" id="A0A1G9A5B1"/>
<dbReference type="GO" id="GO:0005524">
    <property type="term" value="F:ATP binding"/>
    <property type="evidence" value="ECO:0007669"/>
    <property type="project" value="UniProtKB-KW"/>
</dbReference>
<name>A0A1G9A5B1_ACTMZ</name>
<evidence type="ECO:0000256" key="2">
    <source>
        <dbReference type="ARBA" id="ARBA00022840"/>
    </source>
</evidence>